<comment type="caution">
    <text evidence="1">The sequence shown here is derived from an EMBL/GenBank/DDBJ whole genome shotgun (WGS) entry which is preliminary data.</text>
</comment>
<dbReference type="Pfam" id="PF08819">
    <property type="entry name" value="DUF1802"/>
    <property type="match status" value="1"/>
</dbReference>
<protein>
    <submittedName>
        <fullName evidence="1">DUF1802 family protein</fullName>
    </submittedName>
</protein>
<keyword evidence="2" id="KW-1185">Reference proteome</keyword>
<dbReference type="PIRSF" id="PIRSF018957">
    <property type="entry name" value="UCP018957"/>
    <property type="match status" value="1"/>
</dbReference>
<name>A0ABS3WAD3_9BACL</name>
<dbReference type="Proteomes" id="UP000670947">
    <property type="component" value="Unassembled WGS sequence"/>
</dbReference>
<evidence type="ECO:0000313" key="1">
    <source>
        <dbReference type="EMBL" id="MBO7745282.1"/>
    </source>
</evidence>
<sequence>MENAAAGHAAAELTAVNAIGPEPYVALKEWAVAVKALAEGKQIMVLRKGGIAEETRDFRLKSTRFFLLPAYEHQRPELLKEAYRDDLKAALDGWTPGSPTVEIAAYAEAADDIEIFDQETVDRLANYHIWTDTFTEERLKWKRKQPLHLLLLRVYRLERPVTLPMRDAYTGCKSWVGLEDIPEGLRGQAVLSDAEFARQAEEIRAAIAR</sequence>
<organism evidence="1 2">
    <name type="scientific">Paenibacillus artemisiicola</name>
    <dbReference type="NCBI Taxonomy" id="1172618"/>
    <lineage>
        <taxon>Bacteria</taxon>
        <taxon>Bacillati</taxon>
        <taxon>Bacillota</taxon>
        <taxon>Bacilli</taxon>
        <taxon>Bacillales</taxon>
        <taxon>Paenibacillaceae</taxon>
        <taxon>Paenibacillus</taxon>
    </lineage>
</organism>
<reference evidence="1 2" key="1">
    <citation type="submission" date="2021-03" db="EMBL/GenBank/DDBJ databases">
        <title>Paenibacillus artemisicola MWE-103 whole genome sequence.</title>
        <authorList>
            <person name="Ham Y.J."/>
        </authorList>
    </citation>
    <scope>NUCLEOTIDE SEQUENCE [LARGE SCALE GENOMIC DNA]</scope>
    <source>
        <strain evidence="1 2">MWE-103</strain>
    </source>
</reference>
<dbReference type="InterPro" id="IPR008307">
    <property type="entry name" value="UCP018957"/>
</dbReference>
<accession>A0ABS3WAD3</accession>
<dbReference type="EMBL" id="JAGGDJ010000008">
    <property type="protein sequence ID" value="MBO7745282.1"/>
    <property type="molecule type" value="Genomic_DNA"/>
</dbReference>
<dbReference type="InterPro" id="IPR014923">
    <property type="entry name" value="DUF1802"/>
</dbReference>
<evidence type="ECO:0000313" key="2">
    <source>
        <dbReference type="Proteomes" id="UP000670947"/>
    </source>
</evidence>
<proteinExistence type="predicted"/>
<gene>
    <name evidence="1" type="ORF">I8J29_13810</name>
</gene>